<reference evidence="1 2" key="1">
    <citation type="journal article" date="2016" name="Nat. Commun.">
        <title>Thousands of microbial genomes shed light on interconnected biogeochemical processes in an aquifer system.</title>
        <authorList>
            <person name="Anantharaman K."/>
            <person name="Brown C.T."/>
            <person name="Hug L.A."/>
            <person name="Sharon I."/>
            <person name="Castelle C.J."/>
            <person name="Probst A.J."/>
            <person name="Thomas B.C."/>
            <person name="Singh A."/>
            <person name="Wilkins M.J."/>
            <person name="Karaoz U."/>
            <person name="Brodie E.L."/>
            <person name="Williams K.H."/>
            <person name="Hubbard S.S."/>
            <person name="Banfield J.F."/>
        </authorList>
    </citation>
    <scope>NUCLEOTIDE SEQUENCE [LARGE SCALE GENOMIC DNA]</scope>
</reference>
<dbReference type="EMBL" id="MHKZ01000049">
    <property type="protein sequence ID" value="OGY98924.1"/>
    <property type="molecule type" value="Genomic_DNA"/>
</dbReference>
<evidence type="ECO:0000313" key="2">
    <source>
        <dbReference type="Proteomes" id="UP000176287"/>
    </source>
</evidence>
<dbReference type="AlphaFoldDB" id="A0A1G2CC18"/>
<gene>
    <name evidence="1" type="ORF">A3B13_02435</name>
</gene>
<comment type="caution">
    <text evidence="1">The sequence shown here is derived from an EMBL/GenBank/DDBJ whole genome shotgun (WGS) entry which is preliminary data.</text>
</comment>
<name>A0A1G2CC18_9BACT</name>
<sequence>MWEGRGYRAVSNFLLGYPKTDFKSYETGIAAYRKGNVGDDLYRLGITPAFKDGVYAMEIREIETEETYLDAFSMYKVGHPRGTSIVTDNTFGAFFALSDSDLAAGITPSKIISEDKDSSDDSYVYVVFPSRGAGKLLFDASLRTAGGGHAIGVAYKNQAGEWVHFSDIRVRYDETAYLVDLPEEIGEGTFTLRFDSWDRIKTPKTVVLKRFAPQSYDEVKLPSAADAINTRTGESVENTLAVKDGKFVKLLIDDVIALKYSDVSVSGENSSFILRASGFYVPREGKDGQYAANLNARLKYVEDIVLDGSKRLTIGSGAEPSGITLFDEINSKPYCLSISNGTIKSKAGECGR</sequence>
<organism evidence="1 2">
    <name type="scientific">Candidatus Liptonbacteria bacterium RIFCSPLOWO2_01_FULL_45_15</name>
    <dbReference type="NCBI Taxonomy" id="1798649"/>
    <lineage>
        <taxon>Bacteria</taxon>
        <taxon>Candidatus Liptoniibacteriota</taxon>
    </lineage>
</organism>
<evidence type="ECO:0000313" key="1">
    <source>
        <dbReference type="EMBL" id="OGY98924.1"/>
    </source>
</evidence>
<proteinExistence type="predicted"/>
<dbReference type="Proteomes" id="UP000176287">
    <property type="component" value="Unassembled WGS sequence"/>
</dbReference>
<protein>
    <submittedName>
        <fullName evidence="1">Uncharacterized protein</fullName>
    </submittedName>
</protein>
<accession>A0A1G2CC18</accession>